<evidence type="ECO:0000313" key="2">
    <source>
        <dbReference type="EMBL" id="MBB4098285.1"/>
    </source>
</evidence>
<accession>A0A7W6JTR0</accession>
<organism evidence="2 3">
    <name type="scientific">Sphingomonas kyeonggiensis</name>
    <dbReference type="NCBI Taxonomy" id="1268553"/>
    <lineage>
        <taxon>Bacteria</taxon>
        <taxon>Pseudomonadati</taxon>
        <taxon>Pseudomonadota</taxon>
        <taxon>Alphaproteobacteria</taxon>
        <taxon>Sphingomonadales</taxon>
        <taxon>Sphingomonadaceae</taxon>
        <taxon>Sphingomonas</taxon>
    </lineage>
</organism>
<gene>
    <name evidence="2" type="ORF">GGR46_001849</name>
</gene>
<reference evidence="2 3" key="1">
    <citation type="submission" date="2020-08" db="EMBL/GenBank/DDBJ databases">
        <title>Genomic Encyclopedia of Type Strains, Phase IV (KMG-IV): sequencing the most valuable type-strain genomes for metagenomic binning, comparative biology and taxonomic classification.</title>
        <authorList>
            <person name="Goeker M."/>
        </authorList>
    </citation>
    <scope>NUCLEOTIDE SEQUENCE [LARGE SCALE GENOMIC DNA]</scope>
    <source>
        <strain evidence="2 3">DSM 101806</strain>
    </source>
</reference>
<protein>
    <recommendedName>
        <fullName evidence="1">Alginate export domain-containing protein</fullName>
    </recommendedName>
</protein>
<dbReference type="RefSeq" id="WP_183996957.1">
    <property type="nucleotide sequence ID" value="NZ_JACIEH010000002.1"/>
</dbReference>
<feature type="domain" description="Alginate export" evidence="1">
    <location>
        <begin position="22"/>
        <end position="423"/>
    </location>
</feature>
<dbReference type="Pfam" id="PF13372">
    <property type="entry name" value="Alginate_exp"/>
    <property type="match status" value="1"/>
</dbReference>
<sequence length="439" mass="47769">MHFPRYLLALTLWPATAPAQDLDVSGTVRVRYEAIANQPRAGFNRDDELVNLRTTLLARYDSGPILVAAEIWDSRVYGGDAGTPVTTGESNALELVQAYASGEISLGGGAKAVLRGGRFMLNIGSRRLVAADDYRNTTNGYTGLHAEIATRRGVTASLIYVLPQQRRPDDLLSLRNNAVALDREGFDLVLWGGTAAKAHALGPLMLEGSFYHLGERDRPGRPTRDRSLNTYGGRVLRDPAPGKADVEVEAYYQSGRASTSTAGNAMPIPVSAWFVHGDAGYTFRGGWRPRLSVEYDRASGDRPGNRYGRFDTLFGMRRADLAPSGLYNAVGRANISAVGMRAEVTPSKRLDGLVSYHALWLAERTDSFSTTGVRDATGRSGDFAGHQWDARLRWWVRPAALRFEANAVVLSKGRFLERAPNANGGGTTLYGSLNLTANF</sequence>
<dbReference type="EMBL" id="JACIEH010000002">
    <property type="protein sequence ID" value="MBB4098285.1"/>
    <property type="molecule type" value="Genomic_DNA"/>
</dbReference>
<dbReference type="Gene3D" id="2.40.160.100">
    <property type="match status" value="1"/>
</dbReference>
<evidence type="ECO:0000259" key="1">
    <source>
        <dbReference type="Pfam" id="PF13372"/>
    </source>
</evidence>
<dbReference type="Proteomes" id="UP000557392">
    <property type="component" value="Unassembled WGS sequence"/>
</dbReference>
<dbReference type="InterPro" id="IPR053728">
    <property type="entry name" value="Alginate_Permeability_Chnl"/>
</dbReference>
<name>A0A7W6JTR0_9SPHN</name>
<comment type="caution">
    <text evidence="2">The sequence shown here is derived from an EMBL/GenBank/DDBJ whole genome shotgun (WGS) entry which is preliminary data.</text>
</comment>
<keyword evidence="3" id="KW-1185">Reference proteome</keyword>
<dbReference type="AlphaFoldDB" id="A0A7W6JTR0"/>
<dbReference type="InterPro" id="IPR025388">
    <property type="entry name" value="Alginate_export_dom"/>
</dbReference>
<proteinExistence type="predicted"/>
<evidence type="ECO:0000313" key="3">
    <source>
        <dbReference type="Proteomes" id="UP000557392"/>
    </source>
</evidence>
<dbReference type="SUPFAM" id="SSF56935">
    <property type="entry name" value="Porins"/>
    <property type="match status" value="1"/>
</dbReference>